<evidence type="ECO:0000256" key="10">
    <source>
        <dbReference type="ARBA" id="ARBA00023239"/>
    </source>
</evidence>
<evidence type="ECO:0000256" key="3">
    <source>
        <dbReference type="ARBA" id="ARBA00004613"/>
    </source>
</evidence>
<evidence type="ECO:0000313" key="14">
    <source>
        <dbReference type="EMBL" id="KAF1987786.1"/>
    </source>
</evidence>
<gene>
    <name evidence="14" type="ORF">K402DRAFT_330234</name>
</gene>
<keyword evidence="11" id="KW-0119">Carbohydrate metabolism</keyword>
<evidence type="ECO:0000256" key="4">
    <source>
        <dbReference type="ARBA" id="ARBA00010980"/>
    </source>
</evidence>
<evidence type="ECO:0000256" key="12">
    <source>
        <dbReference type="SAM" id="SignalP"/>
    </source>
</evidence>
<dbReference type="GO" id="GO:0030570">
    <property type="term" value="F:pectate lyase activity"/>
    <property type="evidence" value="ECO:0007669"/>
    <property type="project" value="UniProtKB-EC"/>
</dbReference>
<name>A0A6G1H3I7_9PEZI</name>
<evidence type="ECO:0000259" key="13">
    <source>
        <dbReference type="SMART" id="SM00656"/>
    </source>
</evidence>
<dbReference type="InterPro" id="IPR045032">
    <property type="entry name" value="PEL"/>
</dbReference>
<keyword evidence="6 11" id="KW-0964">Secreted</keyword>
<dbReference type="InterPro" id="IPR002022">
    <property type="entry name" value="Pec_lyase"/>
</dbReference>
<dbReference type="FunFam" id="2.160.20.10:FF:000036">
    <property type="entry name" value="Pectate lyase A"/>
    <property type="match status" value="1"/>
</dbReference>
<protein>
    <recommendedName>
        <fullName evidence="5">pectate lyase</fullName>
        <ecNumber evidence="5">4.2.2.2</ecNumber>
    </recommendedName>
</protein>
<evidence type="ECO:0000256" key="9">
    <source>
        <dbReference type="ARBA" id="ARBA00022837"/>
    </source>
</evidence>
<comment type="similarity">
    <text evidence="4 11">Belongs to the polysaccharide lyase 1 family.</text>
</comment>
<dbReference type="EC" id="4.2.2.2" evidence="5"/>
<keyword evidence="9" id="KW-0106">Calcium</keyword>
<dbReference type="GO" id="GO:0005576">
    <property type="term" value="C:extracellular region"/>
    <property type="evidence" value="ECO:0007669"/>
    <property type="project" value="UniProtKB-SubCell"/>
</dbReference>
<comment type="subcellular location">
    <subcellularLocation>
        <location evidence="3 11">Secreted</location>
    </subcellularLocation>
</comment>
<dbReference type="Gene3D" id="2.160.20.10">
    <property type="entry name" value="Single-stranded right-handed beta-helix, Pectin lyase-like"/>
    <property type="match status" value="1"/>
</dbReference>
<comment type="cofactor">
    <cofactor evidence="2">
        <name>Ca(2+)</name>
        <dbReference type="ChEBI" id="CHEBI:29108"/>
    </cofactor>
</comment>
<dbReference type="GO" id="GO:0046872">
    <property type="term" value="F:metal ion binding"/>
    <property type="evidence" value="ECO:0007669"/>
    <property type="project" value="UniProtKB-KW"/>
</dbReference>
<evidence type="ECO:0000313" key="15">
    <source>
        <dbReference type="Proteomes" id="UP000800041"/>
    </source>
</evidence>
<dbReference type="InterPro" id="IPR011050">
    <property type="entry name" value="Pectin_lyase_fold/virulence"/>
</dbReference>
<keyword evidence="15" id="KW-1185">Reference proteome</keyword>
<evidence type="ECO:0000256" key="6">
    <source>
        <dbReference type="ARBA" id="ARBA00022525"/>
    </source>
</evidence>
<evidence type="ECO:0000256" key="11">
    <source>
        <dbReference type="RuleBase" id="RU361173"/>
    </source>
</evidence>
<proteinExistence type="inferred from homology"/>
<keyword evidence="10 11" id="KW-0456">Lyase</keyword>
<sequence>MRFSTIAALLSIAASVVAAPAPQGASTEDAEAPAAPAAPAAPGAASLQDVATTGYATMNGGTTGGKGGKVVQVSTWAALQSAVQGDAPAIVVVSGSLRPTSSGKKGAALKIGSNKTIVGKDNKAVIMGGGLSMKGVKNVIIRNLTIQKVLAPTDAIGIQDTTNVWVDHVDLSSDMTHDKDYYDGLLDITHAGDFVTVSNSYLHDHYKASLVGHSDSNGAEDRGHLRVTYHNNYWKNLNSRGPSLRFGTGHVYNNYYENMNDAINTRQNAQVLVQSNVFVGSSKPLYNQDGGKATQMDNNLGSAKTANVAAAALKEMPYKSTILPAVGVKAAVVGQAGATLTF</sequence>
<keyword evidence="7" id="KW-0479">Metal-binding</keyword>
<keyword evidence="11" id="KW-0624">Polysaccharide degradation</keyword>
<feature type="signal peptide" evidence="12">
    <location>
        <begin position="1"/>
        <end position="18"/>
    </location>
</feature>
<dbReference type="SMART" id="SM00656">
    <property type="entry name" value="Amb_all"/>
    <property type="match status" value="1"/>
</dbReference>
<dbReference type="EMBL" id="ML977151">
    <property type="protein sequence ID" value="KAF1987786.1"/>
    <property type="molecule type" value="Genomic_DNA"/>
</dbReference>
<feature type="chain" id="PRO_5026006034" description="pectate lyase" evidence="12">
    <location>
        <begin position="19"/>
        <end position="342"/>
    </location>
</feature>
<comment type="catalytic activity">
    <reaction evidence="1">
        <text>Eliminative cleavage of (1-&gt;4)-alpha-D-galacturonan to give oligosaccharides with 4-deoxy-alpha-D-galact-4-enuronosyl groups at their non-reducing ends.</text>
        <dbReference type="EC" id="4.2.2.2"/>
    </reaction>
</comment>
<dbReference type="AlphaFoldDB" id="A0A6G1H3I7"/>
<evidence type="ECO:0000256" key="8">
    <source>
        <dbReference type="ARBA" id="ARBA00022729"/>
    </source>
</evidence>
<feature type="domain" description="Pectate lyase" evidence="13">
    <location>
        <begin position="66"/>
        <end position="284"/>
    </location>
</feature>
<evidence type="ECO:0000256" key="1">
    <source>
        <dbReference type="ARBA" id="ARBA00000695"/>
    </source>
</evidence>
<dbReference type="PANTHER" id="PTHR31683:SF18">
    <property type="entry name" value="PECTATE LYASE 21-RELATED"/>
    <property type="match status" value="1"/>
</dbReference>
<dbReference type="Proteomes" id="UP000800041">
    <property type="component" value="Unassembled WGS sequence"/>
</dbReference>
<dbReference type="PANTHER" id="PTHR31683">
    <property type="entry name" value="PECTATE LYASE 18-RELATED"/>
    <property type="match status" value="1"/>
</dbReference>
<dbReference type="Pfam" id="PF00544">
    <property type="entry name" value="Pectate_lyase_4"/>
    <property type="match status" value="1"/>
</dbReference>
<evidence type="ECO:0000256" key="5">
    <source>
        <dbReference type="ARBA" id="ARBA00012272"/>
    </source>
</evidence>
<organism evidence="14 15">
    <name type="scientific">Aulographum hederae CBS 113979</name>
    <dbReference type="NCBI Taxonomy" id="1176131"/>
    <lineage>
        <taxon>Eukaryota</taxon>
        <taxon>Fungi</taxon>
        <taxon>Dikarya</taxon>
        <taxon>Ascomycota</taxon>
        <taxon>Pezizomycotina</taxon>
        <taxon>Dothideomycetes</taxon>
        <taxon>Pleosporomycetidae</taxon>
        <taxon>Aulographales</taxon>
        <taxon>Aulographaceae</taxon>
    </lineage>
</organism>
<evidence type="ECO:0000256" key="7">
    <source>
        <dbReference type="ARBA" id="ARBA00022723"/>
    </source>
</evidence>
<dbReference type="GO" id="GO:0000272">
    <property type="term" value="P:polysaccharide catabolic process"/>
    <property type="evidence" value="ECO:0007669"/>
    <property type="project" value="UniProtKB-KW"/>
</dbReference>
<reference evidence="14" key="1">
    <citation type="journal article" date="2020" name="Stud. Mycol.">
        <title>101 Dothideomycetes genomes: a test case for predicting lifestyles and emergence of pathogens.</title>
        <authorList>
            <person name="Haridas S."/>
            <person name="Albert R."/>
            <person name="Binder M."/>
            <person name="Bloem J."/>
            <person name="Labutti K."/>
            <person name="Salamov A."/>
            <person name="Andreopoulos B."/>
            <person name="Baker S."/>
            <person name="Barry K."/>
            <person name="Bills G."/>
            <person name="Bluhm B."/>
            <person name="Cannon C."/>
            <person name="Castanera R."/>
            <person name="Culley D."/>
            <person name="Daum C."/>
            <person name="Ezra D."/>
            <person name="Gonzalez J."/>
            <person name="Henrissat B."/>
            <person name="Kuo A."/>
            <person name="Liang C."/>
            <person name="Lipzen A."/>
            <person name="Lutzoni F."/>
            <person name="Magnuson J."/>
            <person name="Mondo S."/>
            <person name="Nolan M."/>
            <person name="Ohm R."/>
            <person name="Pangilinan J."/>
            <person name="Park H.-J."/>
            <person name="Ramirez L."/>
            <person name="Alfaro M."/>
            <person name="Sun H."/>
            <person name="Tritt A."/>
            <person name="Yoshinaga Y."/>
            <person name="Zwiers L.-H."/>
            <person name="Turgeon B."/>
            <person name="Goodwin S."/>
            <person name="Spatafora J."/>
            <person name="Crous P."/>
            <person name="Grigoriev I."/>
        </authorList>
    </citation>
    <scope>NUCLEOTIDE SEQUENCE</scope>
    <source>
        <strain evidence="14">CBS 113979</strain>
    </source>
</reference>
<evidence type="ECO:0000256" key="2">
    <source>
        <dbReference type="ARBA" id="ARBA00001913"/>
    </source>
</evidence>
<dbReference type="InterPro" id="IPR012334">
    <property type="entry name" value="Pectin_lyas_fold"/>
</dbReference>
<dbReference type="OrthoDB" id="1637350at2759"/>
<accession>A0A6G1H3I7</accession>
<dbReference type="SUPFAM" id="SSF51126">
    <property type="entry name" value="Pectin lyase-like"/>
    <property type="match status" value="1"/>
</dbReference>
<keyword evidence="8 12" id="KW-0732">Signal</keyword>